<gene>
    <name evidence="2" type="ORF">PAP18089_00120</name>
</gene>
<evidence type="ECO:0000313" key="3">
    <source>
        <dbReference type="Proteomes" id="UP000364291"/>
    </source>
</evidence>
<organism evidence="2 3">
    <name type="scientific">Pandoraea apista</name>
    <dbReference type="NCBI Taxonomy" id="93218"/>
    <lineage>
        <taxon>Bacteria</taxon>
        <taxon>Pseudomonadati</taxon>
        <taxon>Pseudomonadota</taxon>
        <taxon>Betaproteobacteria</taxon>
        <taxon>Burkholderiales</taxon>
        <taxon>Burkholderiaceae</taxon>
        <taxon>Pandoraea</taxon>
    </lineage>
</organism>
<dbReference type="OrthoDB" id="8944941at2"/>
<dbReference type="EMBL" id="CABPSX010000001">
    <property type="protein sequence ID" value="VVG69168.1"/>
    <property type="molecule type" value="Genomic_DNA"/>
</dbReference>
<dbReference type="GeneID" id="47012334"/>
<keyword evidence="1" id="KW-1133">Transmembrane helix</keyword>
<reference evidence="2 3" key="1">
    <citation type="submission" date="2019-08" db="EMBL/GenBank/DDBJ databases">
        <authorList>
            <person name="Peeters C."/>
        </authorList>
    </citation>
    <scope>NUCLEOTIDE SEQUENCE [LARGE SCALE GENOMIC DNA]</scope>
    <source>
        <strain evidence="2 3">LMG 18089</strain>
    </source>
</reference>
<evidence type="ECO:0000313" key="2">
    <source>
        <dbReference type="EMBL" id="VVG69168.1"/>
    </source>
</evidence>
<proteinExistence type="predicted"/>
<dbReference type="KEGG" id="papi:SG18_08105"/>
<sequence>MQSKQSGIFLISAAIAVGVAGMLITFWGVNYTRQLRVERAERVGESLKVMGDATQSFAVMYHDRLSRLFEKDESFAIGDVKFSVEADDSSRVLRNLSAENLIKVMNIRGVASRPPNGMGDYAIRVYQDCVKSRCDIKTLVYLTEPIKRTYSNAPDYDAAVTAMRKIGTLGGMSRQDAPDQFRFLDNDGAERTVVNPAAKPGLIAVRGGHQTSAMDTLLSLDGRKSMTGNLNLEDKNSGNTGAVTNHDIVGAGNIMGEGKIRMGSLDVGSASIKGTLNLGSKQNDKVVNNNIVNAGDIEGSGQLTMAGLQVGSATVGALTATKGATISGKLDLRNNDIDGANAVEAKSVRAGNVESRSLKSTSGVVELGQAVAEGSECDVLGIGRDGTGRILSCQQESGNKWKWKLSTLSAPVTKDVVPQPVIKQIIEDNRGDGLYISSFTIPGPKRDKDAVGFPLLLGSKGGVCKAESGAFVMLYDYWDTGRRDTWGYEHVGFQVQHGEGPGRMMCLTKGRIAYMQLGGYEIAKGSTVRTRVGGQFFIGHWTRGKNKDDGSSGYSGELGSYFYLPQGHADFDAELRKFLVMPTSGSQGIYAGSVSMVQSNDGYWRSLF</sequence>
<keyword evidence="1" id="KW-0812">Transmembrane</keyword>
<dbReference type="AlphaFoldDB" id="A0A0B5FEB7"/>
<accession>A0A0B5FEB7</accession>
<dbReference type="STRING" id="93218.XM39_08120"/>
<dbReference type="Proteomes" id="UP000364291">
    <property type="component" value="Unassembled WGS sequence"/>
</dbReference>
<dbReference type="RefSeq" id="WP_042113555.1">
    <property type="nucleotide sequence ID" value="NZ_CABPSX010000001.1"/>
</dbReference>
<keyword evidence="1" id="KW-0472">Membrane</keyword>
<feature type="transmembrane region" description="Helical" evidence="1">
    <location>
        <begin position="7"/>
        <end position="29"/>
    </location>
</feature>
<name>A0A0B5FEB7_9BURK</name>
<protein>
    <submittedName>
        <fullName evidence="2">Uncharacterized protein</fullName>
    </submittedName>
</protein>
<evidence type="ECO:0000256" key="1">
    <source>
        <dbReference type="SAM" id="Phobius"/>
    </source>
</evidence>